<sequence length="59" mass="6704">MRRNISATIDVGDQINEALRFVNRPNGRMRNIIRSNRMNSIFYIIGVVVVVVAVINFVA</sequence>
<evidence type="ECO:0000313" key="2">
    <source>
        <dbReference type="EMBL" id="CTQ48180.1"/>
    </source>
</evidence>
<dbReference type="Proteomes" id="UP000049222">
    <property type="component" value="Unassembled WGS sequence"/>
</dbReference>
<keyword evidence="1" id="KW-0812">Transmembrane</keyword>
<keyword evidence="1" id="KW-1133">Transmembrane helix</keyword>
<organism evidence="2 3">
    <name type="scientific">Jannaschia donghaensis</name>
    <dbReference type="NCBI Taxonomy" id="420998"/>
    <lineage>
        <taxon>Bacteria</taxon>
        <taxon>Pseudomonadati</taxon>
        <taxon>Pseudomonadota</taxon>
        <taxon>Alphaproteobacteria</taxon>
        <taxon>Rhodobacterales</taxon>
        <taxon>Roseobacteraceae</taxon>
        <taxon>Jannaschia</taxon>
    </lineage>
</organism>
<evidence type="ECO:0000313" key="3">
    <source>
        <dbReference type="Proteomes" id="UP000049222"/>
    </source>
</evidence>
<name>A0A0M6YDX4_9RHOB</name>
<dbReference type="STRING" id="420998.JDO7802_00182"/>
<proteinExistence type="predicted"/>
<dbReference type="AlphaFoldDB" id="A0A0M6YDX4"/>
<keyword evidence="1" id="KW-0472">Membrane</keyword>
<gene>
    <name evidence="2" type="ORF">JDO7802_00182</name>
</gene>
<reference evidence="2 3" key="1">
    <citation type="submission" date="2015-07" db="EMBL/GenBank/DDBJ databases">
        <authorList>
            <person name="Noorani M."/>
        </authorList>
    </citation>
    <scope>NUCLEOTIDE SEQUENCE [LARGE SCALE GENOMIC DNA]</scope>
    <source>
        <strain evidence="2 3">CECT 7802</strain>
    </source>
</reference>
<keyword evidence="3" id="KW-1185">Reference proteome</keyword>
<protein>
    <submittedName>
        <fullName evidence="2">Uncharacterized protein</fullName>
    </submittedName>
</protein>
<dbReference type="EMBL" id="CXSU01000005">
    <property type="protein sequence ID" value="CTQ48180.1"/>
    <property type="molecule type" value="Genomic_DNA"/>
</dbReference>
<evidence type="ECO:0000256" key="1">
    <source>
        <dbReference type="SAM" id="Phobius"/>
    </source>
</evidence>
<accession>A0A0M6YDX4</accession>
<feature type="transmembrane region" description="Helical" evidence="1">
    <location>
        <begin position="38"/>
        <end position="58"/>
    </location>
</feature>